<proteinExistence type="predicted"/>
<feature type="transmembrane region" description="Helical" evidence="7">
    <location>
        <begin position="260"/>
        <end position="279"/>
    </location>
</feature>
<comment type="subcellular location">
    <subcellularLocation>
        <location evidence="1">Endoplasmic reticulum membrane</location>
        <topology evidence="1">Multi-pass membrane protein</topology>
    </subcellularLocation>
</comment>
<dbReference type="CDD" id="cd23995">
    <property type="entry name" value="Seipin_BSCL2_like"/>
    <property type="match status" value="1"/>
</dbReference>
<keyword evidence="4 7" id="KW-1133">Transmembrane helix</keyword>
<dbReference type="GO" id="GO:0005789">
    <property type="term" value="C:endoplasmic reticulum membrane"/>
    <property type="evidence" value="ECO:0007669"/>
    <property type="project" value="UniProtKB-SubCell"/>
</dbReference>
<name>A0AAV6XY71_9LAMI</name>
<feature type="transmembrane region" description="Helical" evidence="7">
    <location>
        <begin position="214"/>
        <end position="240"/>
    </location>
</feature>
<feature type="transmembrane region" description="Helical" evidence="7">
    <location>
        <begin position="130"/>
        <end position="147"/>
    </location>
</feature>
<evidence type="ECO:0000313" key="9">
    <source>
        <dbReference type="Proteomes" id="UP000826271"/>
    </source>
</evidence>
<dbReference type="Proteomes" id="UP000826271">
    <property type="component" value="Unassembled WGS sequence"/>
</dbReference>
<protein>
    <recommendedName>
        <fullName evidence="10">Seipin</fullName>
    </recommendedName>
</protein>
<evidence type="ECO:0000256" key="7">
    <source>
        <dbReference type="SAM" id="Phobius"/>
    </source>
</evidence>
<dbReference type="EMBL" id="WHWC01000003">
    <property type="protein sequence ID" value="KAG8386450.1"/>
    <property type="molecule type" value="Genomic_DNA"/>
</dbReference>
<evidence type="ECO:0000256" key="6">
    <source>
        <dbReference type="ARBA" id="ARBA00023136"/>
    </source>
</evidence>
<dbReference type="PANTHER" id="PTHR21212:SF6">
    <property type="entry name" value="SEIPIN-2-LIKE"/>
    <property type="match status" value="1"/>
</dbReference>
<keyword evidence="6 7" id="KW-0472">Membrane</keyword>
<dbReference type="Pfam" id="PF06775">
    <property type="entry name" value="Seipin"/>
    <property type="match status" value="1"/>
</dbReference>
<accession>A0AAV6XY71</accession>
<dbReference type="PANTHER" id="PTHR21212">
    <property type="entry name" value="BERNARDINELLI-SEIP CONGENITAL LIPODYSTROPHY 2 HOMOLOG BSCL2 PROTEIN"/>
    <property type="match status" value="1"/>
</dbReference>
<keyword evidence="3" id="KW-0256">Endoplasmic reticulum</keyword>
<dbReference type="AlphaFoldDB" id="A0AAV6XY71"/>
<evidence type="ECO:0000256" key="1">
    <source>
        <dbReference type="ARBA" id="ARBA00004477"/>
    </source>
</evidence>
<organism evidence="8 9">
    <name type="scientific">Buddleja alternifolia</name>
    <dbReference type="NCBI Taxonomy" id="168488"/>
    <lineage>
        <taxon>Eukaryota</taxon>
        <taxon>Viridiplantae</taxon>
        <taxon>Streptophyta</taxon>
        <taxon>Embryophyta</taxon>
        <taxon>Tracheophyta</taxon>
        <taxon>Spermatophyta</taxon>
        <taxon>Magnoliopsida</taxon>
        <taxon>eudicotyledons</taxon>
        <taxon>Gunneridae</taxon>
        <taxon>Pentapetalae</taxon>
        <taxon>asterids</taxon>
        <taxon>lamiids</taxon>
        <taxon>Lamiales</taxon>
        <taxon>Scrophulariaceae</taxon>
        <taxon>Buddlejeae</taxon>
        <taxon>Buddleja</taxon>
    </lineage>
</organism>
<sequence>MDDSIPQRNTDDIDDNNSLFDDHYTFLGFNSQHNLTSLDFLANLMKHSLLLGAEKLLMARKLTPPLDCSSFDDNEINTSNTTKSEGKCALKQNKKVSRKYKPYAPQSTSKTQNLDTSKSMNYHPGSYNDYFPLNIISFFAVLVLKLVGFQVSLFLRFFTFPIRVFTFWLTLLTFPFQTLTPIRDHITKKLISFITNRLKPQKSMLKVAIRFSKAVLCSLYVFLVLVGLLASGFAIGGLVIKNLVEEPILATGVLNFDYTKTSPAAIVPITSSLVTGVLAKDTSEKLGRRAIPYNHKMQLTVALTLPESEYNRKLGIFQVRVESLSANGKVIVGSSYPTMLRFKSQPIHVIETLFKSVPLITGLQSEVQNLKIMVGEFTEGYEPTASFKVILEQRAEFQAGSGVPEMYDASLDIASDLPPLRRILWNWRRTIFVWIGIGSFIGEMMVVLLFCRPIVLLGGRSKAVSSDEKSRLNKYNLPSEFE</sequence>
<feature type="transmembrane region" description="Helical" evidence="7">
    <location>
        <begin position="153"/>
        <end position="174"/>
    </location>
</feature>
<evidence type="ECO:0000256" key="3">
    <source>
        <dbReference type="ARBA" id="ARBA00022824"/>
    </source>
</evidence>
<keyword evidence="9" id="KW-1185">Reference proteome</keyword>
<dbReference type="GO" id="GO:0140042">
    <property type="term" value="P:lipid droplet formation"/>
    <property type="evidence" value="ECO:0007669"/>
    <property type="project" value="UniProtKB-ARBA"/>
</dbReference>
<feature type="transmembrane region" description="Helical" evidence="7">
    <location>
        <begin position="431"/>
        <end position="455"/>
    </location>
</feature>
<evidence type="ECO:0000256" key="2">
    <source>
        <dbReference type="ARBA" id="ARBA00022692"/>
    </source>
</evidence>
<evidence type="ECO:0000313" key="8">
    <source>
        <dbReference type="EMBL" id="KAG8386450.1"/>
    </source>
</evidence>
<comment type="caution">
    <text evidence="8">The sequence shown here is derived from an EMBL/GenBank/DDBJ whole genome shotgun (WGS) entry which is preliminary data.</text>
</comment>
<evidence type="ECO:0008006" key="10">
    <source>
        <dbReference type="Google" id="ProtNLM"/>
    </source>
</evidence>
<keyword evidence="2 7" id="KW-0812">Transmembrane</keyword>
<evidence type="ECO:0000256" key="4">
    <source>
        <dbReference type="ARBA" id="ARBA00022989"/>
    </source>
</evidence>
<dbReference type="GO" id="GO:0006629">
    <property type="term" value="P:lipid metabolic process"/>
    <property type="evidence" value="ECO:0007669"/>
    <property type="project" value="UniProtKB-KW"/>
</dbReference>
<reference evidence="8" key="1">
    <citation type="submission" date="2019-10" db="EMBL/GenBank/DDBJ databases">
        <authorList>
            <person name="Zhang R."/>
            <person name="Pan Y."/>
            <person name="Wang J."/>
            <person name="Ma R."/>
            <person name="Yu S."/>
        </authorList>
    </citation>
    <scope>NUCLEOTIDE SEQUENCE</scope>
    <source>
        <strain evidence="8">LA-IB0</strain>
        <tissue evidence="8">Leaf</tissue>
    </source>
</reference>
<dbReference type="InterPro" id="IPR009617">
    <property type="entry name" value="Seipin"/>
</dbReference>
<evidence type="ECO:0000256" key="5">
    <source>
        <dbReference type="ARBA" id="ARBA00023098"/>
    </source>
</evidence>
<gene>
    <name evidence="8" type="ORF">BUALT_Bualt03G0150000</name>
</gene>
<keyword evidence="5" id="KW-0443">Lipid metabolism</keyword>